<keyword evidence="3" id="KW-0694">RNA-binding</keyword>
<keyword evidence="1" id="KW-0678">Repressor</keyword>
<keyword evidence="4" id="KW-0282">Flagellum</keyword>
<evidence type="ECO:0000313" key="5">
    <source>
        <dbReference type="Proteomes" id="UP001499951"/>
    </source>
</evidence>
<evidence type="ECO:0000256" key="3">
    <source>
        <dbReference type="ARBA" id="ARBA00022884"/>
    </source>
</evidence>
<evidence type="ECO:0000256" key="2">
    <source>
        <dbReference type="ARBA" id="ARBA00022795"/>
    </source>
</evidence>
<name>A0ABP3QBV4_9PROT</name>
<evidence type="ECO:0000313" key="4">
    <source>
        <dbReference type="EMBL" id="GAA0587732.1"/>
    </source>
</evidence>
<dbReference type="RefSeq" id="WP_166937486.1">
    <property type="nucleotide sequence ID" value="NZ_BAAADD010000013.1"/>
</dbReference>
<keyword evidence="2" id="KW-1005">Bacterial flagellum biogenesis</keyword>
<dbReference type="PIRSF" id="PIRSF009533">
    <property type="entry name" value="FlbT"/>
    <property type="match status" value="1"/>
</dbReference>
<keyword evidence="4" id="KW-0969">Cilium</keyword>
<dbReference type="Proteomes" id="UP001499951">
    <property type="component" value="Unassembled WGS sequence"/>
</dbReference>
<accession>A0ABP3QBV4</accession>
<dbReference type="NCBIfam" id="NF001995">
    <property type="entry name" value="PRK00794.1-1"/>
    <property type="match status" value="1"/>
</dbReference>
<comment type="caution">
    <text evidence="4">The sequence shown here is derived from an EMBL/GenBank/DDBJ whole genome shotgun (WGS) entry which is preliminary data.</text>
</comment>
<dbReference type="EMBL" id="BAAADD010000013">
    <property type="protein sequence ID" value="GAA0587732.1"/>
    <property type="molecule type" value="Genomic_DNA"/>
</dbReference>
<keyword evidence="4" id="KW-0966">Cell projection</keyword>
<sequence length="141" mass="16168">MPLKLSLKPGEKFVINGAVLTNGEKRATLIVQNKACLLREKDIMQPEDANTPARRIYLPIMMLYLDPDGGDQYYDDFALRMTEFMGAIENRDALAACVEISRDVMSGSYYRALMQCRKLFEFERERLSYDPQSVSKHAANY</sequence>
<dbReference type="Pfam" id="PF07378">
    <property type="entry name" value="FlbT"/>
    <property type="match status" value="1"/>
</dbReference>
<protein>
    <submittedName>
        <fullName evidence="4">Flagellar biosynthesis repressor FlbT</fullName>
    </submittedName>
</protein>
<proteinExistence type="predicted"/>
<organism evidence="4 5">
    <name type="scientific">Rhizomicrobium electricum</name>
    <dbReference type="NCBI Taxonomy" id="480070"/>
    <lineage>
        <taxon>Bacteria</taxon>
        <taxon>Pseudomonadati</taxon>
        <taxon>Pseudomonadota</taxon>
        <taxon>Alphaproteobacteria</taxon>
        <taxon>Micropepsales</taxon>
        <taxon>Micropepsaceae</taxon>
        <taxon>Rhizomicrobium</taxon>
    </lineage>
</organism>
<reference evidence="5" key="1">
    <citation type="journal article" date="2019" name="Int. J. Syst. Evol. Microbiol.">
        <title>The Global Catalogue of Microorganisms (GCM) 10K type strain sequencing project: providing services to taxonomists for standard genome sequencing and annotation.</title>
        <authorList>
            <consortium name="The Broad Institute Genomics Platform"/>
            <consortium name="The Broad Institute Genome Sequencing Center for Infectious Disease"/>
            <person name="Wu L."/>
            <person name="Ma J."/>
        </authorList>
    </citation>
    <scope>NUCLEOTIDE SEQUENCE [LARGE SCALE GENOMIC DNA]</scope>
    <source>
        <strain evidence="5">JCM 15089</strain>
    </source>
</reference>
<evidence type="ECO:0000256" key="1">
    <source>
        <dbReference type="ARBA" id="ARBA00022491"/>
    </source>
</evidence>
<gene>
    <name evidence="4" type="primary">flbT</name>
    <name evidence="4" type="ORF">GCM10008942_40960</name>
</gene>
<dbReference type="InterPro" id="IPR009967">
    <property type="entry name" value="Flagellum_FlbT"/>
</dbReference>
<keyword evidence="5" id="KW-1185">Reference proteome</keyword>